<keyword evidence="2" id="KW-1185">Reference proteome</keyword>
<reference evidence="1 2" key="1">
    <citation type="journal article" date="2014" name="ISME J.">
        <title>Ecophysiology of Thioploca ingrica as revealed by the complete genome sequence supplemented with proteomic evidence.</title>
        <authorList>
            <person name="Kojima H."/>
            <person name="Ogura Y."/>
            <person name="Yamamoto N."/>
            <person name="Togashi T."/>
            <person name="Mori H."/>
            <person name="Watanabe T."/>
            <person name="Nemoto F."/>
            <person name="Kurokawa K."/>
            <person name="Hayashi T."/>
            <person name="Fukui M."/>
        </authorList>
    </citation>
    <scope>NUCLEOTIDE SEQUENCE [LARGE SCALE GENOMIC DNA]</scope>
</reference>
<accession>A0A090AHV3</accession>
<dbReference type="AlphaFoldDB" id="A0A090AHV3"/>
<sequence length="187" mass="20705">MTMINRKLTDAEELLLWQEAKTHLKLLQAGPPASRGEVDSLLAVLPKRQPEESFRQWLVRGKGAKQWVFKPITEIIRLAADTSESEFPLPDSGRALESTDGQFRLTIFIHEMGKITIQVETLGFAADKFANQPIGIASAPRADAVVAVINLNEDGDGDCTVPDQLEVRKTLLRPSIGLFEEVEKNNA</sequence>
<dbReference type="EMBL" id="AP014633">
    <property type="protein sequence ID" value="BAP54927.1"/>
    <property type="molecule type" value="Genomic_DNA"/>
</dbReference>
<dbReference type="KEGG" id="tig:THII_0630"/>
<evidence type="ECO:0000313" key="1">
    <source>
        <dbReference type="EMBL" id="BAP54927.1"/>
    </source>
</evidence>
<dbReference type="HOGENOM" id="CLU_1447027_0_0_6"/>
<protein>
    <submittedName>
        <fullName evidence="1">Uncharacterized protein</fullName>
    </submittedName>
</protein>
<dbReference type="Proteomes" id="UP000031623">
    <property type="component" value="Chromosome"/>
</dbReference>
<gene>
    <name evidence="1" type="ORF">THII_0630</name>
</gene>
<organism evidence="1 2">
    <name type="scientific">Thioploca ingrica</name>
    <dbReference type="NCBI Taxonomy" id="40754"/>
    <lineage>
        <taxon>Bacteria</taxon>
        <taxon>Pseudomonadati</taxon>
        <taxon>Pseudomonadota</taxon>
        <taxon>Gammaproteobacteria</taxon>
        <taxon>Thiotrichales</taxon>
        <taxon>Thiotrichaceae</taxon>
        <taxon>Thioploca</taxon>
    </lineage>
</organism>
<proteinExistence type="predicted"/>
<evidence type="ECO:0000313" key="2">
    <source>
        <dbReference type="Proteomes" id="UP000031623"/>
    </source>
</evidence>
<dbReference type="STRING" id="40754.THII_0630"/>
<name>A0A090AHV3_9GAMM</name>